<evidence type="ECO:0000313" key="1">
    <source>
        <dbReference type="EMBL" id="CAF2074218.1"/>
    </source>
</evidence>
<name>A0A816RLE3_BRANA</name>
<dbReference type="EMBL" id="HG994365">
    <property type="protein sequence ID" value="CAF2074218.1"/>
    <property type="molecule type" value="Genomic_DNA"/>
</dbReference>
<gene>
    <name evidence="1" type="ORF">DARMORV10_C01P31470.1</name>
</gene>
<sequence>MYRFTSQTIISLLRAPNQVLLLARKICSLCVKFIYVS</sequence>
<accession>A0A816RLE3</accession>
<proteinExistence type="predicted"/>
<reference evidence="1" key="1">
    <citation type="submission" date="2021-01" db="EMBL/GenBank/DDBJ databases">
        <authorList>
            <consortium name="Genoscope - CEA"/>
            <person name="William W."/>
        </authorList>
    </citation>
    <scope>NUCLEOTIDE SEQUENCE</scope>
</reference>
<dbReference type="Proteomes" id="UP001295469">
    <property type="component" value="Chromosome C01"/>
</dbReference>
<dbReference type="AlphaFoldDB" id="A0A816RLE3"/>
<organism evidence="1">
    <name type="scientific">Brassica napus</name>
    <name type="common">Rape</name>
    <dbReference type="NCBI Taxonomy" id="3708"/>
    <lineage>
        <taxon>Eukaryota</taxon>
        <taxon>Viridiplantae</taxon>
        <taxon>Streptophyta</taxon>
        <taxon>Embryophyta</taxon>
        <taxon>Tracheophyta</taxon>
        <taxon>Spermatophyta</taxon>
        <taxon>Magnoliopsida</taxon>
        <taxon>eudicotyledons</taxon>
        <taxon>Gunneridae</taxon>
        <taxon>Pentapetalae</taxon>
        <taxon>rosids</taxon>
        <taxon>malvids</taxon>
        <taxon>Brassicales</taxon>
        <taxon>Brassicaceae</taxon>
        <taxon>Brassiceae</taxon>
        <taxon>Brassica</taxon>
    </lineage>
</organism>
<protein>
    <submittedName>
        <fullName evidence="1">(rape) hypothetical protein</fullName>
    </submittedName>
</protein>